<feature type="compositionally biased region" description="Polar residues" evidence="1">
    <location>
        <begin position="349"/>
        <end position="358"/>
    </location>
</feature>
<keyword evidence="2" id="KW-0472">Membrane</keyword>
<evidence type="ECO:0000256" key="1">
    <source>
        <dbReference type="SAM" id="MobiDB-lite"/>
    </source>
</evidence>
<evidence type="ECO:0000256" key="2">
    <source>
        <dbReference type="SAM" id="Phobius"/>
    </source>
</evidence>
<feature type="region of interest" description="Disordered" evidence="1">
    <location>
        <begin position="303"/>
        <end position="376"/>
    </location>
</feature>
<sequence length="395" mass="38747">MNRPTPPTPPVPPERPRYLRVVRPGGAGRDGVLPPPMPLAAPAQLPPWLDGTPPPPPSDEELLRRQLTAVVGRLQPAPDALVRLREAIPQRRARRRRVGLAAAAVAAVGLIGVVMAQPFDSTASVQTASSTQGSDGRVGPSPGTGSSSRPGAGGWLGYTASPLPGQGGSGLLVTATPSGAPVPPLPASAAQTGPAHTAAECTRAQLGQGTAEVGTPDAQGVVYGAFRVVNVSATNCSVSRPGTVVVVSAPDPTAVRVVPHSAGDGVSGLPSPPPSSAGPVLLAPGQSYLLRFAWVPASGGCAATASPSASASPSDQPSASASPTDSGSPGTSSNSGAAAGEGPMAAQPRPQTVATTAPTLVLGHTPGAGGTSAASATIPDACAGTVYRTDPVAGQ</sequence>
<feature type="compositionally biased region" description="Low complexity" evidence="1">
    <location>
        <begin position="40"/>
        <end position="51"/>
    </location>
</feature>
<name>A0ABW1G1T5_9ACTN</name>
<evidence type="ECO:0000313" key="4">
    <source>
        <dbReference type="Proteomes" id="UP001596174"/>
    </source>
</evidence>
<protein>
    <recommendedName>
        <fullName evidence="5">DUF4232 domain-containing protein</fullName>
    </recommendedName>
</protein>
<reference evidence="4" key="1">
    <citation type="journal article" date="2019" name="Int. J. Syst. Evol. Microbiol.">
        <title>The Global Catalogue of Microorganisms (GCM) 10K type strain sequencing project: providing services to taxonomists for standard genome sequencing and annotation.</title>
        <authorList>
            <consortium name="The Broad Institute Genomics Platform"/>
            <consortium name="The Broad Institute Genome Sequencing Center for Infectious Disease"/>
            <person name="Wu L."/>
            <person name="Ma J."/>
        </authorList>
    </citation>
    <scope>NUCLEOTIDE SEQUENCE [LARGE SCALE GENOMIC DNA]</scope>
    <source>
        <strain evidence="4">JCM 4816</strain>
    </source>
</reference>
<keyword evidence="4" id="KW-1185">Reference proteome</keyword>
<feature type="region of interest" description="Disordered" evidence="1">
    <location>
        <begin position="125"/>
        <end position="198"/>
    </location>
</feature>
<evidence type="ECO:0000313" key="3">
    <source>
        <dbReference type="EMBL" id="MFC5908127.1"/>
    </source>
</evidence>
<dbReference type="Proteomes" id="UP001596174">
    <property type="component" value="Unassembled WGS sequence"/>
</dbReference>
<proteinExistence type="predicted"/>
<evidence type="ECO:0008006" key="5">
    <source>
        <dbReference type="Google" id="ProtNLM"/>
    </source>
</evidence>
<keyword evidence="2" id="KW-1133">Transmembrane helix</keyword>
<keyword evidence="2" id="KW-0812">Transmembrane</keyword>
<dbReference type="EMBL" id="JBHSQJ010000049">
    <property type="protein sequence ID" value="MFC5908127.1"/>
    <property type="molecule type" value="Genomic_DNA"/>
</dbReference>
<accession>A0ABW1G1T5</accession>
<comment type="caution">
    <text evidence="3">The sequence shown here is derived from an EMBL/GenBank/DDBJ whole genome shotgun (WGS) entry which is preliminary data.</text>
</comment>
<gene>
    <name evidence="3" type="ORF">ACFP3V_12995</name>
</gene>
<feature type="region of interest" description="Disordered" evidence="1">
    <location>
        <begin position="1"/>
        <end position="60"/>
    </location>
</feature>
<feature type="region of interest" description="Disordered" evidence="1">
    <location>
        <begin position="259"/>
        <end position="278"/>
    </location>
</feature>
<dbReference type="RefSeq" id="WP_380583129.1">
    <property type="nucleotide sequence ID" value="NZ_JBHSQJ010000049.1"/>
</dbReference>
<organism evidence="3 4">
    <name type="scientific">Streptacidiphilus monticola</name>
    <dbReference type="NCBI Taxonomy" id="2161674"/>
    <lineage>
        <taxon>Bacteria</taxon>
        <taxon>Bacillati</taxon>
        <taxon>Actinomycetota</taxon>
        <taxon>Actinomycetes</taxon>
        <taxon>Kitasatosporales</taxon>
        <taxon>Streptomycetaceae</taxon>
        <taxon>Streptacidiphilus</taxon>
    </lineage>
</organism>
<feature type="compositionally biased region" description="Low complexity" evidence="1">
    <location>
        <begin position="303"/>
        <end position="343"/>
    </location>
</feature>
<feature type="transmembrane region" description="Helical" evidence="2">
    <location>
        <begin position="98"/>
        <end position="119"/>
    </location>
</feature>
<feature type="compositionally biased region" description="Low complexity" evidence="1">
    <location>
        <begin position="125"/>
        <end position="150"/>
    </location>
</feature>
<feature type="compositionally biased region" description="Pro residues" evidence="1">
    <location>
        <begin position="1"/>
        <end position="13"/>
    </location>
</feature>